<evidence type="ECO:0000256" key="2">
    <source>
        <dbReference type="SAM" id="SignalP"/>
    </source>
</evidence>
<reference evidence="3 5" key="1">
    <citation type="journal article" date="2015" name="Biotechnol. Bioeng.">
        <title>Genome sequence and phenotypic characterization of Caulobacter segnis.</title>
        <authorList>
            <person name="Patel S."/>
            <person name="Fletcher B."/>
            <person name="Scott D.C."/>
            <person name="Ely B."/>
        </authorList>
    </citation>
    <scope>NUCLEOTIDE SEQUENCE [LARGE SCALE GENOMIC DNA]</scope>
    <source>
        <strain evidence="3 5">PS02</strain>
    </source>
</reference>
<sequence length="1185" mass="124368">MSKKSTKALASATLMSLVLTTALSAGPVKAASQVQPTRVSGGDRYATAAKVATTNWTTSDSVVLVSGEGYADAVSASALAKKLNAPILLTTSDTLSSDAQSALNTLKPKNVYVIGGTASISQSIRDGLKANYTLTELGGQNRYETNIAVAKQLVTLGVSPSNVMVVGGQGFADALSVAPVAAAKGQILLLANNDQASSQGAIDFVKDNKSTATIVGTANVISDAIKNAFGSTATRVNGGSSRFDTNLAVLKAFSSDLKADKLYVANASAADPDNLYADALVASAVAGKYTAPLVLVDKDGTNATNNAVAYIKSENAKEIDVIGGTSVVPDSIISEITGQTSNTDPEVSSISSIGLNQIKVVFNQEVDQDTAEDVTNYKVDGSTLTAQGVQSTTPSDTDAKATLQSDNKSVLITLAKKEKQNDSVDVTVKKGILTADKSNSVPELTQTITFADTTAPTLSSVSARGNNKLDVVFSKPIKVKAANQREALQQIASKLKINDKNLSSFGINYDLNSDTSLEYSALDDSLKASTEAGYYYTDEVEVYFDTALPTGNNTLKVSDADDYVLSDAAGFPIADTTQNFTVDTLSSAPKITSIKAEDSGKVFVNFDRPMDSKTATEAGNFKINGTVISNAPELKQGDTQVKITGVSGLLNKNSNTIYISDKVEDAYGNKVAEDTNQAFTLDEDTTKPTVNSVSALDDTTIRVKYSKDVDASYATNVSNYKLKDGDGTDITSEIPSTNGITVPGKTTIPTTTDVVDIHLNTKLTDAQYTITIKNIEDTATTPNVMDDYTKTFDGSSDVNAEVTGVYGVNDTDNLGRKITLVFNKAMDSSTLNNISSYQFKNVKGDTKTLPSGADISPSSDNKSVTIKLPTSYTYYYTTNGNVGAGVNSKITSTDNQVTALYAPGVKDANGNTLEVGSYGGDVQAPGTGATVKANSLKVYYVNDDLKADVSFNTPVDADTMDASKFQLGGQAADSAYVDGNKVTLTFKSNNDDTNNGTTDFTDPTKFTKINTIKKLGENAPLTITNDGTVKDVTGAPVTTGGTVTPYFYDAAPRTVITKNGGTVTDWSAAIDSTNSKVDVSVQFDTPIEASSVQPSDFTFSIGGTTIDADDVDTSNAANGVVTFVFDKINNHSGYDKFISANTPGSTLKITPKTSSKISTPKDGNGDYTYYVPTDDDLKGVTITAH</sequence>
<protein>
    <submittedName>
        <fullName evidence="3">N-acetylmuramoyl-L-alanine amidase LytC</fullName>
        <ecNumber evidence="3">3.5.1.28</ecNumber>
    </submittedName>
</protein>
<dbReference type="InterPro" id="IPR007253">
    <property type="entry name" value="Cell_wall-bd_2"/>
</dbReference>
<name>A0A166TVL5_9CLOT</name>
<dbReference type="InterPro" id="IPR051922">
    <property type="entry name" value="Bact_Sporulation_Assoc"/>
</dbReference>
<organism evidence="3 5">
    <name type="scientific">Clostridium coskatii</name>
    <dbReference type="NCBI Taxonomy" id="1705578"/>
    <lineage>
        <taxon>Bacteria</taxon>
        <taxon>Bacillati</taxon>
        <taxon>Bacillota</taxon>
        <taxon>Clostridia</taxon>
        <taxon>Eubacteriales</taxon>
        <taxon>Clostridiaceae</taxon>
        <taxon>Clostridium</taxon>
    </lineage>
</organism>
<evidence type="ECO:0000313" key="5">
    <source>
        <dbReference type="Proteomes" id="UP000077384"/>
    </source>
</evidence>
<gene>
    <name evidence="3" type="primary">lytC_14</name>
    <name evidence="4" type="synonym">lytC_16</name>
    <name evidence="4" type="ORF">CLCOS_13700</name>
    <name evidence="3" type="ORF">WX73_03300</name>
</gene>
<dbReference type="EC" id="3.5.1.28" evidence="3"/>
<dbReference type="GO" id="GO:0008745">
    <property type="term" value="F:N-acetylmuramoyl-L-alanine amidase activity"/>
    <property type="evidence" value="ECO:0007669"/>
    <property type="project" value="UniProtKB-EC"/>
</dbReference>
<dbReference type="EMBL" id="LROR01000037">
    <property type="protein sequence ID" value="OBR95577.1"/>
    <property type="molecule type" value="Genomic_DNA"/>
</dbReference>
<dbReference type="Pfam" id="PF04122">
    <property type="entry name" value="CW_binding_2"/>
    <property type="match status" value="3"/>
</dbReference>
<keyword evidence="3" id="KW-0378">Hydrolase</keyword>
<keyword evidence="1 2" id="KW-0732">Signal</keyword>
<keyword evidence="6" id="KW-1185">Reference proteome</keyword>
<dbReference type="Gene3D" id="3.40.50.12090">
    <property type="match status" value="1"/>
</dbReference>
<evidence type="ECO:0000313" key="4">
    <source>
        <dbReference type="EMBL" id="OBR95577.1"/>
    </source>
</evidence>
<evidence type="ECO:0000313" key="6">
    <source>
        <dbReference type="Proteomes" id="UP000093694"/>
    </source>
</evidence>
<feature type="chain" id="PRO_5007880235" evidence="2">
    <location>
        <begin position="31"/>
        <end position="1185"/>
    </location>
</feature>
<dbReference type="PATRIC" id="fig|1705578.3.peg.3369"/>
<dbReference type="PANTHER" id="PTHR30032">
    <property type="entry name" value="N-ACETYLMURAMOYL-L-ALANINE AMIDASE-RELATED"/>
    <property type="match status" value="1"/>
</dbReference>
<dbReference type="Proteomes" id="UP000077384">
    <property type="component" value="Unassembled WGS sequence"/>
</dbReference>
<feature type="signal peptide" evidence="2">
    <location>
        <begin position="1"/>
        <end position="30"/>
    </location>
</feature>
<comment type="caution">
    <text evidence="3">The sequence shown here is derived from an EMBL/GenBank/DDBJ whole genome shotgun (WGS) entry which is preliminary data.</text>
</comment>
<evidence type="ECO:0000256" key="1">
    <source>
        <dbReference type="ARBA" id="ARBA00022729"/>
    </source>
</evidence>
<dbReference type="EMBL" id="LITQ01000007">
    <property type="protein sequence ID" value="OAA94154.1"/>
    <property type="molecule type" value="Genomic_DNA"/>
</dbReference>
<proteinExistence type="predicted"/>
<dbReference type="RefSeq" id="WP_063600354.1">
    <property type="nucleotide sequence ID" value="NZ_LITQ01000007.1"/>
</dbReference>
<dbReference type="PANTHER" id="PTHR30032:SF8">
    <property type="entry name" value="GERMINATION-SPECIFIC N-ACETYLMURAMOYL-L-ALANINE AMIDASE"/>
    <property type="match status" value="1"/>
</dbReference>
<dbReference type="Proteomes" id="UP000093694">
    <property type="component" value="Unassembled WGS sequence"/>
</dbReference>
<reference evidence="4 6" key="2">
    <citation type="journal article" date="2016" name="Front. Microbiol.">
        <title>Industrial Acetogenic Biocatalysts: A Comparative Metabolic and Genomic Analysis.</title>
        <authorList>
            <person name="Bengelsdorf F."/>
            <person name="Poehlein A."/>
            <person name="Sonja S."/>
            <person name="Erz C."/>
            <person name="Hummel T."/>
            <person name="Hoffmeister S."/>
            <person name="Daniel R."/>
            <person name="Durre P."/>
        </authorList>
    </citation>
    <scope>NUCLEOTIDE SEQUENCE [LARGE SCALE GENOMIC DNA]</scope>
    <source>
        <strain evidence="4 6">PTA-10522</strain>
    </source>
</reference>
<dbReference type="AlphaFoldDB" id="A0A166TVL5"/>
<dbReference type="InterPro" id="IPR014755">
    <property type="entry name" value="Cu-Rt/internalin_Ig-like"/>
</dbReference>
<evidence type="ECO:0000313" key="3">
    <source>
        <dbReference type="EMBL" id="OAA94154.1"/>
    </source>
</evidence>
<accession>A0A166TVL5</accession>
<dbReference type="Gene3D" id="2.60.40.1220">
    <property type="match status" value="4"/>
</dbReference>